<gene>
    <name evidence="1" type="ORF">B0I32_14317</name>
</gene>
<evidence type="ECO:0000313" key="1">
    <source>
        <dbReference type="EMBL" id="PRX46898.1"/>
    </source>
</evidence>
<comment type="caution">
    <text evidence="1">The sequence shown here is derived from an EMBL/GenBank/DDBJ whole genome shotgun (WGS) entry which is preliminary data.</text>
</comment>
<organism evidence="1 2">
    <name type="scientific">Nonomuraea fuscirosea</name>
    <dbReference type="NCBI Taxonomy" id="1291556"/>
    <lineage>
        <taxon>Bacteria</taxon>
        <taxon>Bacillati</taxon>
        <taxon>Actinomycetota</taxon>
        <taxon>Actinomycetes</taxon>
        <taxon>Streptosporangiales</taxon>
        <taxon>Streptosporangiaceae</taxon>
        <taxon>Nonomuraea</taxon>
    </lineage>
</organism>
<dbReference type="EMBL" id="PVNG01000043">
    <property type="protein sequence ID" value="PRX46898.1"/>
    <property type="molecule type" value="Genomic_DNA"/>
</dbReference>
<protein>
    <submittedName>
        <fullName evidence="1">Uncharacterized protein</fullName>
    </submittedName>
</protein>
<dbReference type="Proteomes" id="UP000238312">
    <property type="component" value="Unassembled WGS sequence"/>
</dbReference>
<proteinExistence type="predicted"/>
<sequence>MCDDCRARRGALLTGQLASRERSWGKHRRPSKLFPLTADMTMIEVPTALRAKLDALIAEGGRGTTLADVLQQLLDEHDSIRTRQMLAFDAQL</sequence>
<keyword evidence="2" id="KW-1185">Reference proteome</keyword>
<dbReference type="AlphaFoldDB" id="A0A2T0LT28"/>
<evidence type="ECO:0000313" key="2">
    <source>
        <dbReference type="Proteomes" id="UP000238312"/>
    </source>
</evidence>
<accession>A0A2T0LT28</accession>
<name>A0A2T0LT28_9ACTN</name>
<reference evidence="1 2" key="1">
    <citation type="submission" date="2018-03" db="EMBL/GenBank/DDBJ databases">
        <title>Genomic Encyclopedia of Type Strains, Phase III (KMG-III): the genomes of soil and plant-associated and newly described type strains.</title>
        <authorList>
            <person name="Whitman W."/>
        </authorList>
    </citation>
    <scope>NUCLEOTIDE SEQUENCE [LARGE SCALE GENOMIC DNA]</scope>
    <source>
        <strain evidence="1 2">CGMCC 4.7104</strain>
    </source>
</reference>